<dbReference type="Proteomes" id="UP000623301">
    <property type="component" value="Unassembled WGS sequence"/>
</dbReference>
<evidence type="ECO:0000313" key="1">
    <source>
        <dbReference type="EMBL" id="MBJ2176452.1"/>
    </source>
</evidence>
<accession>A0ABS0WWY7</accession>
<dbReference type="RefSeq" id="WP_198843040.1">
    <property type="nucleotide sequence ID" value="NZ_JAEHFJ010000016.1"/>
</dbReference>
<sequence length="171" mass="19648">MKYIIFLSAIVISIGASSINESSPQNSTDLKEEAKEFSLSIVKSYFAEDCNKVYEVMSDSLLIMDGDGILSKINIKDKLCSSVKQAIDNKSKTFKDYIKTYQIEILSASELESKFDKKLPEYFKISDSDFFFLGFELKKDQEDYEDFIWDDMFLFMVSKEKKGWVMKGISG</sequence>
<keyword evidence="2" id="KW-1185">Reference proteome</keyword>
<name>A0ABS0WWY7_9FLAO</name>
<organism evidence="1 2">
    <name type="scientific">Aureibaculum flavum</name>
    <dbReference type="NCBI Taxonomy" id="2795986"/>
    <lineage>
        <taxon>Bacteria</taxon>
        <taxon>Pseudomonadati</taxon>
        <taxon>Bacteroidota</taxon>
        <taxon>Flavobacteriia</taxon>
        <taxon>Flavobacteriales</taxon>
        <taxon>Flavobacteriaceae</taxon>
        <taxon>Aureibaculum</taxon>
    </lineage>
</organism>
<protein>
    <recommendedName>
        <fullName evidence="3">Nuclear transport factor 2 family protein</fullName>
    </recommendedName>
</protein>
<evidence type="ECO:0008006" key="3">
    <source>
        <dbReference type="Google" id="ProtNLM"/>
    </source>
</evidence>
<proteinExistence type="predicted"/>
<dbReference type="EMBL" id="JAEHFJ010000016">
    <property type="protein sequence ID" value="MBJ2176452.1"/>
    <property type="molecule type" value="Genomic_DNA"/>
</dbReference>
<evidence type="ECO:0000313" key="2">
    <source>
        <dbReference type="Proteomes" id="UP000623301"/>
    </source>
</evidence>
<comment type="caution">
    <text evidence="1">The sequence shown here is derived from an EMBL/GenBank/DDBJ whole genome shotgun (WGS) entry which is preliminary data.</text>
</comment>
<reference evidence="1 2" key="1">
    <citation type="submission" date="2020-12" db="EMBL/GenBank/DDBJ databases">
        <title>Aureibaculum luteum sp. nov. and Aureibaculum flavum sp. nov., novel members of the family Flavobacteriaceae isolated from Antarctic intertidal sediments.</title>
        <authorList>
            <person name="He X."/>
            <person name="Zhang X."/>
        </authorList>
    </citation>
    <scope>NUCLEOTIDE SEQUENCE [LARGE SCALE GENOMIC DNA]</scope>
    <source>
        <strain evidence="1 2">A20</strain>
    </source>
</reference>
<gene>
    <name evidence="1" type="ORF">JBL43_19535</name>
</gene>